<dbReference type="GO" id="GO:0006633">
    <property type="term" value="P:fatty acid biosynthetic process"/>
    <property type="evidence" value="ECO:0007669"/>
    <property type="project" value="TreeGrafter"/>
</dbReference>
<dbReference type="InterPro" id="IPR020806">
    <property type="entry name" value="PKS_PP-bd"/>
</dbReference>
<reference evidence="10" key="1">
    <citation type="submission" date="2020-10" db="EMBL/GenBank/DDBJ databases">
        <authorList>
            <person name="Castelo-Branco R."/>
            <person name="Eusebio N."/>
            <person name="Adriana R."/>
            <person name="Vieira A."/>
            <person name="Brugerolle De Fraissinette N."/>
            <person name="Rezende De Castro R."/>
            <person name="Schneider M.P."/>
            <person name="Vasconcelos V."/>
            <person name="Leao P.N."/>
        </authorList>
    </citation>
    <scope>NUCLEOTIDE SEQUENCE</scope>
    <source>
        <strain evidence="10">LEGE 12446</strain>
    </source>
</reference>
<feature type="domain" description="Ketosynthase family 3 (KS3)" evidence="9">
    <location>
        <begin position="12"/>
        <end position="436"/>
    </location>
</feature>
<evidence type="ECO:0000313" key="11">
    <source>
        <dbReference type="Proteomes" id="UP000622533"/>
    </source>
</evidence>
<dbReference type="CDD" id="cd08953">
    <property type="entry name" value="KR_2_SDR_x"/>
    <property type="match status" value="1"/>
</dbReference>
<gene>
    <name evidence="10" type="ORF">IQ276_24835</name>
</gene>
<dbReference type="SMART" id="SM00822">
    <property type="entry name" value="PKS_KR"/>
    <property type="match status" value="1"/>
</dbReference>
<keyword evidence="4" id="KW-0276">Fatty acid metabolism</keyword>
<dbReference type="Gene3D" id="3.30.70.3290">
    <property type="match status" value="1"/>
</dbReference>
<dbReference type="SUPFAM" id="SSF55048">
    <property type="entry name" value="Probable ACP-binding domain of malonyl-CoA ACP transacylase"/>
    <property type="match status" value="1"/>
</dbReference>
<dbReference type="SUPFAM" id="SSF47336">
    <property type="entry name" value="ACP-like"/>
    <property type="match status" value="1"/>
</dbReference>
<dbReference type="InterPro" id="IPR057326">
    <property type="entry name" value="KR_dom"/>
</dbReference>
<dbReference type="Pfam" id="PF00550">
    <property type="entry name" value="PP-binding"/>
    <property type="match status" value="1"/>
</dbReference>
<dbReference type="RefSeq" id="WP_193920613.1">
    <property type="nucleotide sequence ID" value="NZ_JADEXS020000001.1"/>
</dbReference>
<evidence type="ECO:0000259" key="8">
    <source>
        <dbReference type="PROSITE" id="PS50075"/>
    </source>
</evidence>
<name>A0A8J7DFE4_DESMC</name>
<feature type="domain" description="Carrier" evidence="8">
    <location>
        <begin position="1441"/>
        <end position="1516"/>
    </location>
</feature>
<dbReference type="InterPro" id="IPR036736">
    <property type="entry name" value="ACP-like_sf"/>
</dbReference>
<keyword evidence="11" id="KW-1185">Reference proteome</keyword>
<dbReference type="Pfam" id="PF00698">
    <property type="entry name" value="Acyl_transf_1"/>
    <property type="match status" value="1"/>
</dbReference>
<dbReference type="Pfam" id="PF21394">
    <property type="entry name" value="Beta-ketacyl_N"/>
    <property type="match status" value="1"/>
</dbReference>
<dbReference type="Gene3D" id="3.40.366.10">
    <property type="entry name" value="Malonyl-Coenzyme A Acyl Carrier Protein, domain 2"/>
    <property type="match status" value="1"/>
</dbReference>
<evidence type="ECO:0000259" key="9">
    <source>
        <dbReference type="PROSITE" id="PS52004"/>
    </source>
</evidence>
<protein>
    <submittedName>
        <fullName evidence="10">SDR family oxidoreductase</fullName>
    </submittedName>
</protein>
<comment type="caution">
    <text evidence="10">The sequence shown here is derived from an EMBL/GenBank/DDBJ whole genome shotgun (WGS) entry which is preliminary data.</text>
</comment>
<dbReference type="InterPro" id="IPR050091">
    <property type="entry name" value="PKS_NRPS_Biosynth_Enz"/>
</dbReference>
<keyword evidence="5" id="KW-0443">Lipid metabolism</keyword>
<evidence type="ECO:0000313" key="10">
    <source>
        <dbReference type="EMBL" id="MBE9025530.1"/>
    </source>
</evidence>
<evidence type="ECO:0000256" key="4">
    <source>
        <dbReference type="ARBA" id="ARBA00022832"/>
    </source>
</evidence>
<dbReference type="CDD" id="cd00833">
    <property type="entry name" value="PKS"/>
    <property type="match status" value="1"/>
</dbReference>
<keyword evidence="6" id="KW-0511">Multifunctional enzyme</keyword>
<dbReference type="InterPro" id="IPR016036">
    <property type="entry name" value="Malonyl_transacylase_ACP-bd"/>
</dbReference>
<dbReference type="InterPro" id="IPR001227">
    <property type="entry name" value="Ac_transferase_dom_sf"/>
</dbReference>
<dbReference type="PROSITE" id="PS00012">
    <property type="entry name" value="PHOSPHOPANTETHEINE"/>
    <property type="match status" value="1"/>
</dbReference>
<dbReference type="Pfam" id="PF08659">
    <property type="entry name" value="KR"/>
    <property type="match status" value="1"/>
</dbReference>
<sequence>MKDSEYFNNTTGLEIAIIGMSGCFPEAEDIEQFWQNLRDGVESIHRFIDQELKDLGVDAALLGDPNYVKAEGLVQGIDLFDASFFDFSPREAEVMDPSLRFFLEHSWKALENAGYSSQIYKKPIGVYAGTSFGSYLLNIYSNYDLIASVGDKQIEKATSPDYVTTLVSYKLNLQGPSYAVQTTCSSSLVAVHLACQSLLSGECDIALAGGVSISTADGYLYQEGGIESPDGHCRAFDAKAAGTVKGRGLGLVVLKRLEEAIADGDCIHAIIKGSAINNDGSDKVSYTAPSVNGQAKVIRAAQVMAEVEPDTISYIEAHGTGTSLGDPVEIAALTQAFRTKTQKKGFCGIGSVKTNIGHLDATAGVAGLIKTVLAFKHKQIPPSLNFEEPSPKIDFANSPFYVNNQLSEWKTNGTPRRAGVSSFGFGGTNAHIILEEAPIIKSSSPSRTWQLLLLSAKTNTALETATENLTNHLQNHLDVNLADVAHTLQVGRWTFNHRRMVVCQNQEDAINALQDPQRAFTYYQEPCNRSVVFMFSGQGSQYVNMGRELYENERVFKEQIDYCCKLLKPYLEIDLRTVLYPSKEEVLEATQKLQQTAITQPALFVIEYAMAKLWMAWGVSPEVMIGHSIGEYVAATIAGVFALEDALMIVAMRGKLMQELPGGAMLSVQLPEQKIQQLLEKEISLAAINAPCSCVVSGSQEAIDKLQEKLEQIGVNCRRLHTSHAFHSEMMSPIIETFTQLLEKVKLHTPKILFISNISGTWITATQATNPKYWARHLRQPVCFNLGISELLKQPERILLEVGPGRTLSSLAKQHQTDVITLTSIRHPQEQQSDVGFLVNTLGRLWLVGIKIDWSGFYAHEKRHRLPLPTYPFERQRYWIEVNRNATLAMMSPKTSDKKPDIADWFYVPRWKESTPVEVFQHEKLLKEKLSWLIFVDSYGVGAEIAERLKQQSQDVIFVRVGDKFAKLDDFSYTINPQQRDDYDSLFKALQEQNWISQAIIAHFWSVTPNDILPSHELDPQRQYQFFEDCQNIGFDSLLFLAQALAKQNIIDPIKLMVVTSNLHDITGSENLCPEKATILGPCNVIPQEYLNITCCCFDIVLPDSRTKPSPTLIDSLLAEFTAPITDNLIAYRGNHRWIKTYEAVHLDESIISKTKLRTGGVYLITGGLGRIGLAMSEYLAKTVQAKLILIGRKGIPEKHQWSEWLLNHDESNEVSQKLKKVMMLEELGAEVQAISADVANEQQMQKAIELAKERFGEIHGVIHTAGINDDAYYTIEESSKTQSQSQFVPKVYGLFVLEKVLQGQKLDFCLLTSSSSSVLGGLGLTSYSAANIFMDAYAHKHNQINFFPCISVNWDTWQSQEDDIQDLTVGVTLEKLRMTWKEGIDVFRRVLCLTKTPQIVVSAGELQPRIEQWIKREFLQNNADSLSLHSRANLQNEYVPASNKVEQIVATTWQKVLGIEKIGIYDNFFDLGGSSLIGVEVISQLQKELNTHIPIISIYERPTISSLAEFLTSDEEAILQKESHRPQVRSASIKRRKEARQNHRRASQK</sequence>
<dbReference type="InterPro" id="IPR016035">
    <property type="entry name" value="Acyl_Trfase/lysoPLipase"/>
</dbReference>
<feature type="region of interest" description="Disordered" evidence="7">
    <location>
        <begin position="1522"/>
        <end position="1550"/>
    </location>
</feature>
<dbReference type="InterPro" id="IPR014031">
    <property type="entry name" value="Ketoacyl_synth_C"/>
</dbReference>
<evidence type="ECO:0000256" key="5">
    <source>
        <dbReference type="ARBA" id="ARBA00023098"/>
    </source>
</evidence>
<dbReference type="InterPro" id="IPR016039">
    <property type="entry name" value="Thiolase-like"/>
</dbReference>
<dbReference type="InterPro" id="IPR006162">
    <property type="entry name" value="Ppantetheine_attach_site"/>
</dbReference>
<dbReference type="InterPro" id="IPR049490">
    <property type="entry name" value="C883_1060-like_KR_N"/>
</dbReference>
<dbReference type="Gene3D" id="3.40.50.720">
    <property type="entry name" value="NAD(P)-binding Rossmann-like Domain"/>
    <property type="match status" value="1"/>
</dbReference>
<feature type="compositionally biased region" description="Basic residues" evidence="7">
    <location>
        <begin position="1533"/>
        <end position="1550"/>
    </location>
</feature>
<dbReference type="SUPFAM" id="SSF52151">
    <property type="entry name" value="FabD/lysophospholipase-like"/>
    <property type="match status" value="1"/>
</dbReference>
<dbReference type="InterPro" id="IPR014030">
    <property type="entry name" value="Ketoacyl_synth_N"/>
</dbReference>
<dbReference type="Pfam" id="PF22621">
    <property type="entry name" value="CurL-like_PKS_C"/>
    <property type="match status" value="1"/>
</dbReference>
<evidence type="ECO:0000256" key="3">
    <source>
        <dbReference type="ARBA" id="ARBA00022679"/>
    </source>
</evidence>
<dbReference type="SMART" id="SM00827">
    <property type="entry name" value="PKS_AT"/>
    <property type="match status" value="1"/>
</dbReference>
<dbReference type="FunFam" id="3.40.47.10:FF:000042">
    <property type="entry name" value="Polyketide synthase Pks13"/>
    <property type="match status" value="1"/>
</dbReference>
<dbReference type="InterPro" id="IPR013968">
    <property type="entry name" value="PKS_KR"/>
</dbReference>
<evidence type="ECO:0000256" key="2">
    <source>
        <dbReference type="ARBA" id="ARBA00022553"/>
    </source>
</evidence>
<proteinExistence type="predicted"/>
<evidence type="ECO:0000256" key="7">
    <source>
        <dbReference type="SAM" id="MobiDB-lite"/>
    </source>
</evidence>
<dbReference type="Gene3D" id="1.10.1200.10">
    <property type="entry name" value="ACP-like"/>
    <property type="match status" value="1"/>
</dbReference>
<dbReference type="GO" id="GO:0031177">
    <property type="term" value="F:phosphopantetheine binding"/>
    <property type="evidence" value="ECO:0007669"/>
    <property type="project" value="InterPro"/>
</dbReference>
<dbReference type="Gene3D" id="3.40.47.10">
    <property type="match status" value="1"/>
</dbReference>
<dbReference type="PROSITE" id="PS50075">
    <property type="entry name" value="CARRIER"/>
    <property type="match status" value="1"/>
</dbReference>
<dbReference type="InterPro" id="IPR020841">
    <property type="entry name" value="PKS_Beta-ketoAc_synthase_dom"/>
</dbReference>
<dbReference type="SUPFAM" id="SSF51735">
    <property type="entry name" value="NAD(P)-binding Rossmann-fold domains"/>
    <property type="match status" value="2"/>
</dbReference>
<dbReference type="Pfam" id="PF00109">
    <property type="entry name" value="ketoacyl-synt"/>
    <property type="match status" value="1"/>
</dbReference>
<evidence type="ECO:0000256" key="6">
    <source>
        <dbReference type="ARBA" id="ARBA00023268"/>
    </source>
</evidence>
<dbReference type="GO" id="GO:0004312">
    <property type="term" value="F:fatty acid synthase activity"/>
    <property type="evidence" value="ECO:0007669"/>
    <property type="project" value="TreeGrafter"/>
</dbReference>
<dbReference type="InterPro" id="IPR014043">
    <property type="entry name" value="Acyl_transferase_dom"/>
</dbReference>
<dbReference type="InterPro" id="IPR009081">
    <property type="entry name" value="PP-bd_ACP"/>
</dbReference>
<evidence type="ECO:0000256" key="1">
    <source>
        <dbReference type="ARBA" id="ARBA00022450"/>
    </source>
</evidence>
<accession>A0A8J7DFE4</accession>
<dbReference type="PROSITE" id="PS52004">
    <property type="entry name" value="KS3_2"/>
    <property type="match status" value="1"/>
</dbReference>
<dbReference type="Proteomes" id="UP000622533">
    <property type="component" value="Unassembled WGS sequence"/>
</dbReference>
<keyword evidence="1" id="KW-0596">Phosphopantetheine</keyword>
<dbReference type="SMART" id="SM00823">
    <property type="entry name" value="PKS_PP"/>
    <property type="match status" value="1"/>
</dbReference>
<dbReference type="SUPFAM" id="SSF53901">
    <property type="entry name" value="Thiolase-like"/>
    <property type="match status" value="1"/>
</dbReference>
<dbReference type="PANTHER" id="PTHR43775">
    <property type="entry name" value="FATTY ACID SYNTHASE"/>
    <property type="match status" value="1"/>
</dbReference>
<dbReference type="InterPro" id="IPR036291">
    <property type="entry name" value="NAD(P)-bd_dom_sf"/>
</dbReference>
<dbReference type="PANTHER" id="PTHR43775:SF51">
    <property type="entry name" value="INACTIVE PHENOLPHTHIOCEROL SYNTHESIS POLYKETIDE SYNTHASE TYPE I PKS1-RELATED"/>
    <property type="match status" value="1"/>
</dbReference>
<dbReference type="Gene3D" id="3.30.70.250">
    <property type="entry name" value="Malonyl-CoA ACP transacylase, ACP-binding"/>
    <property type="match status" value="1"/>
</dbReference>
<dbReference type="SMART" id="SM00825">
    <property type="entry name" value="PKS_KS"/>
    <property type="match status" value="1"/>
</dbReference>
<keyword evidence="3" id="KW-0808">Transferase</keyword>
<dbReference type="EMBL" id="JADEXS010000432">
    <property type="protein sequence ID" value="MBE9025530.1"/>
    <property type="molecule type" value="Genomic_DNA"/>
</dbReference>
<organism evidence="10 11">
    <name type="scientific">Desmonostoc muscorum LEGE 12446</name>
    <dbReference type="NCBI Taxonomy" id="1828758"/>
    <lineage>
        <taxon>Bacteria</taxon>
        <taxon>Bacillati</taxon>
        <taxon>Cyanobacteriota</taxon>
        <taxon>Cyanophyceae</taxon>
        <taxon>Nostocales</taxon>
        <taxon>Nostocaceae</taxon>
        <taxon>Desmonostoc</taxon>
    </lineage>
</organism>
<keyword evidence="2" id="KW-0597">Phosphoprotein</keyword>
<dbReference type="Pfam" id="PF02801">
    <property type="entry name" value="Ketoacyl-synt_C"/>
    <property type="match status" value="1"/>
</dbReference>